<feature type="binding site" evidence="5">
    <location>
        <position position="240"/>
    </location>
    <ligand>
        <name>S-methyl-5'-thioadenosine</name>
        <dbReference type="ChEBI" id="CHEBI:17509"/>
    </ligand>
</feature>
<evidence type="ECO:0000256" key="1">
    <source>
        <dbReference type="ARBA" id="ARBA00007867"/>
    </source>
</evidence>
<dbReference type="GO" id="GO:0005886">
    <property type="term" value="C:plasma membrane"/>
    <property type="evidence" value="ECO:0007669"/>
    <property type="project" value="UniProtKB-SubCell"/>
</dbReference>
<feature type="binding site" evidence="5">
    <location>
        <position position="270"/>
    </location>
    <ligand>
        <name>spermidine</name>
        <dbReference type="ChEBI" id="CHEBI:57834"/>
    </ligand>
</feature>
<dbReference type="PANTHER" id="PTHR43317:SF1">
    <property type="entry name" value="THERMOSPERMINE SYNTHASE ACAULIS5"/>
    <property type="match status" value="1"/>
</dbReference>
<accession>A0A244CNZ7</accession>
<protein>
    <recommendedName>
        <fullName evidence="5">Polyamine aminopropyltransferase</fullName>
    </recommendedName>
    <alternativeName>
        <fullName evidence="5">Putrescine aminopropyltransferase</fullName>
        <shortName evidence="5">PAPT</shortName>
    </alternativeName>
    <alternativeName>
        <fullName evidence="5">Spermidine synthase</fullName>
        <shortName evidence="5">SPDS</shortName>
        <shortName evidence="5">SPDSY</shortName>
        <ecNumber evidence="5">2.5.1.16</ecNumber>
    </alternativeName>
</protein>
<dbReference type="Proteomes" id="UP000194841">
    <property type="component" value="Unassembled WGS sequence"/>
</dbReference>
<feature type="transmembrane region" description="Helical" evidence="5">
    <location>
        <begin position="167"/>
        <end position="186"/>
    </location>
</feature>
<evidence type="ECO:0000256" key="3">
    <source>
        <dbReference type="ARBA" id="ARBA00023066"/>
    </source>
</evidence>
<dbReference type="SUPFAM" id="SSF53335">
    <property type="entry name" value="S-adenosyl-L-methionine-dependent methyltransferases"/>
    <property type="match status" value="1"/>
</dbReference>
<feature type="binding site" evidence="5">
    <location>
        <begin position="348"/>
        <end position="349"/>
    </location>
    <ligand>
        <name>S-methyl-5'-thioadenosine</name>
        <dbReference type="ChEBI" id="CHEBI:17509"/>
    </ligand>
</feature>
<dbReference type="EMBL" id="MWPV01000004">
    <property type="protein sequence ID" value="OUL57305.1"/>
    <property type="molecule type" value="Genomic_DNA"/>
</dbReference>
<dbReference type="FunFam" id="3.40.50.150:FF:000088">
    <property type="entry name" value="Polyamine aminopropyltransferase"/>
    <property type="match status" value="1"/>
</dbReference>
<dbReference type="InterPro" id="IPR030373">
    <property type="entry name" value="PABS_CS"/>
</dbReference>
<dbReference type="PROSITE" id="PS01330">
    <property type="entry name" value="PABS_1"/>
    <property type="match status" value="1"/>
</dbReference>
<feature type="active site" description="Proton acceptor" evidence="5 6">
    <location>
        <position position="366"/>
    </location>
</feature>
<keyword evidence="2 5" id="KW-0808">Transferase</keyword>
<keyword evidence="5" id="KW-0812">Transmembrane</keyword>
<feature type="domain" description="PABS" evidence="7">
    <location>
        <begin position="210"/>
        <end position="446"/>
    </location>
</feature>
<feature type="transmembrane region" description="Helical" evidence="5">
    <location>
        <begin position="195"/>
        <end position="214"/>
    </location>
</feature>
<keyword evidence="5" id="KW-1133">Transmembrane helix</keyword>
<reference evidence="8 9" key="1">
    <citation type="submission" date="2017-02" db="EMBL/GenBank/DDBJ databases">
        <title>Pseudoalteromonas ulvae TC14 Genome.</title>
        <authorList>
            <person name="Molmeret M."/>
        </authorList>
    </citation>
    <scope>NUCLEOTIDE SEQUENCE [LARGE SCALE GENOMIC DNA]</scope>
    <source>
        <strain evidence="8">TC14</strain>
    </source>
</reference>
<organism evidence="8 9">
    <name type="scientific">Pseudoalteromonas ulvae</name>
    <dbReference type="NCBI Taxonomy" id="107327"/>
    <lineage>
        <taxon>Bacteria</taxon>
        <taxon>Pseudomonadati</taxon>
        <taxon>Pseudomonadota</taxon>
        <taxon>Gammaproteobacteria</taxon>
        <taxon>Alteromonadales</taxon>
        <taxon>Pseudoalteromonadaceae</taxon>
        <taxon>Pseudoalteromonas</taxon>
    </lineage>
</organism>
<keyword evidence="5" id="KW-0472">Membrane</keyword>
<dbReference type="InterPro" id="IPR029063">
    <property type="entry name" value="SAM-dependent_MTases_sf"/>
</dbReference>
<dbReference type="Pfam" id="PF01564">
    <property type="entry name" value="Spermine_synth"/>
    <property type="match status" value="1"/>
</dbReference>
<feature type="binding site" evidence="5">
    <location>
        <position position="314"/>
    </location>
    <ligand>
        <name>S-methyl-5'-thioadenosine</name>
        <dbReference type="ChEBI" id="CHEBI:17509"/>
    </ligand>
</feature>
<dbReference type="UniPathway" id="UPA00248">
    <property type="reaction ID" value="UER00314"/>
</dbReference>
<proteinExistence type="inferred from homology"/>
<dbReference type="PROSITE" id="PS51006">
    <property type="entry name" value="PABS_2"/>
    <property type="match status" value="1"/>
</dbReference>
<feature type="transmembrane region" description="Helical" evidence="5">
    <location>
        <begin position="40"/>
        <end position="58"/>
    </location>
</feature>
<dbReference type="PANTHER" id="PTHR43317">
    <property type="entry name" value="THERMOSPERMINE SYNTHASE ACAULIS5"/>
    <property type="match status" value="1"/>
</dbReference>
<evidence type="ECO:0000256" key="2">
    <source>
        <dbReference type="ARBA" id="ARBA00022679"/>
    </source>
</evidence>
<comment type="caution">
    <text evidence="5">Lacks conserved residue(s) required for the propagation of feature annotation.</text>
</comment>
<comment type="pathway">
    <text evidence="5">Amine and polyamine biosynthesis; spermidine biosynthesis; spermidine from putrescine: step 1/1.</text>
</comment>
<dbReference type="Gene3D" id="3.40.50.150">
    <property type="entry name" value="Vaccinia Virus protein VP39"/>
    <property type="match status" value="1"/>
</dbReference>
<dbReference type="EC" id="2.5.1.16" evidence="5"/>
<feature type="transmembrane region" description="Helical" evidence="5">
    <location>
        <begin position="70"/>
        <end position="91"/>
    </location>
</feature>
<dbReference type="GO" id="GO:0008295">
    <property type="term" value="P:spermidine biosynthetic process"/>
    <property type="evidence" value="ECO:0007669"/>
    <property type="project" value="UniProtKB-UniRule"/>
</dbReference>
<comment type="catalytic activity">
    <reaction evidence="5">
        <text>S-adenosyl 3-(methylsulfanyl)propylamine + putrescine = S-methyl-5'-thioadenosine + spermidine + H(+)</text>
        <dbReference type="Rhea" id="RHEA:12721"/>
        <dbReference type="ChEBI" id="CHEBI:15378"/>
        <dbReference type="ChEBI" id="CHEBI:17509"/>
        <dbReference type="ChEBI" id="CHEBI:57443"/>
        <dbReference type="ChEBI" id="CHEBI:57834"/>
        <dbReference type="ChEBI" id="CHEBI:326268"/>
        <dbReference type="EC" id="2.5.1.16"/>
    </reaction>
</comment>
<evidence type="ECO:0000256" key="6">
    <source>
        <dbReference type="PROSITE-ProRule" id="PRU00354"/>
    </source>
</evidence>
<dbReference type="HAMAP" id="MF_00198">
    <property type="entry name" value="Spermidine_synth"/>
    <property type="match status" value="1"/>
</dbReference>
<evidence type="ECO:0000256" key="4">
    <source>
        <dbReference type="ARBA" id="ARBA00023115"/>
    </source>
</evidence>
<dbReference type="GO" id="GO:0004766">
    <property type="term" value="F:spermidine synthase activity"/>
    <property type="evidence" value="ECO:0007669"/>
    <property type="project" value="UniProtKB-UniRule"/>
</dbReference>
<dbReference type="NCBIfam" id="NF002956">
    <property type="entry name" value="PRK03612.1"/>
    <property type="match status" value="1"/>
</dbReference>
<dbReference type="OrthoDB" id="9793120at2"/>
<comment type="subcellular location">
    <subcellularLocation>
        <location evidence="5">Cell membrane</location>
        <topology evidence="5">Multi-pass membrane protein</topology>
    </subcellularLocation>
</comment>
<comment type="similarity">
    <text evidence="1 5">Belongs to the spermidine/spermine synthase family.</text>
</comment>
<keyword evidence="4 5" id="KW-0620">Polyamine biosynthesis</keyword>
<feature type="transmembrane region" description="Helical" evidence="5">
    <location>
        <begin position="7"/>
        <end position="34"/>
    </location>
</feature>
<dbReference type="NCBIfam" id="NF037959">
    <property type="entry name" value="MFS_SpdSyn"/>
    <property type="match status" value="1"/>
</dbReference>
<evidence type="ECO:0000313" key="8">
    <source>
        <dbReference type="EMBL" id="OUL57305.1"/>
    </source>
</evidence>
<gene>
    <name evidence="5" type="primary">speE</name>
    <name evidence="8" type="ORF">B1199_14160</name>
</gene>
<dbReference type="InterPro" id="IPR030374">
    <property type="entry name" value="PABS"/>
</dbReference>
<dbReference type="InterPro" id="IPR001045">
    <property type="entry name" value="Spermi_synthase"/>
</dbReference>
<feature type="binding site" evidence="5">
    <location>
        <position position="294"/>
    </location>
    <ligand>
        <name>spermidine</name>
        <dbReference type="ChEBI" id="CHEBI:57834"/>
    </ligand>
</feature>
<name>A0A244CNZ7_PSEDV</name>
<dbReference type="AlphaFoldDB" id="A0A244CNZ7"/>
<keyword evidence="3 5" id="KW-0745">Spermidine biosynthesis</keyword>
<dbReference type="CDD" id="cd02440">
    <property type="entry name" value="AdoMet_MTases"/>
    <property type="match status" value="1"/>
</dbReference>
<evidence type="ECO:0000256" key="5">
    <source>
        <dbReference type="HAMAP-Rule" id="MF_00198"/>
    </source>
</evidence>
<evidence type="ECO:0000313" key="9">
    <source>
        <dbReference type="Proteomes" id="UP000194841"/>
    </source>
</evidence>
<dbReference type="RefSeq" id="WP_086744763.1">
    <property type="nucleotide sequence ID" value="NZ_MWPV01000004.1"/>
</dbReference>
<comment type="function">
    <text evidence="5">Catalyzes the irreversible transfer of a propylamine group from the amino donor S-adenosylmethioninamine (decarboxy-AdoMet) to putrescine (1,4-diaminobutane) to yield spermidine.</text>
</comment>
<comment type="caution">
    <text evidence="8">The sequence shown here is derived from an EMBL/GenBank/DDBJ whole genome shotgun (WGS) entry which is preliminary data.</text>
</comment>
<feature type="transmembrane region" description="Helical" evidence="5">
    <location>
        <begin position="141"/>
        <end position="161"/>
    </location>
</feature>
<keyword evidence="5" id="KW-1003">Cell membrane</keyword>
<sequence length="504" mass="56997">MLRESHILLFSIFIAGLCSIIYELLIATTGAYFLGDSITQFSLTIGIYMAFMGVGSYVSRWVPDHSLLSLFICFELALALIGGMSVPILYFAYAFGLPLQLCSIVLTAVIGVLIGLEIPLLSRLMEKHYTLKANLSNVLSIDYFGALLATLLFPFLFLPWLGVFKTSLAFGLMNLSIALVLLWYFIDHFNAARKTILKSTLVVVAGILLVTFFTSHQLNKMWNSQVYEDHVVHSEQTPYQQIVLTRNKDDIRLYLNGGLQFSSIDEYRYHESLIHPAMARLNTPKTVLILGGGDGLAVRELLKYPAIDKIVLVDLDPAVAQLAKTNHYLTSLNQDALNNPKVEILHLDGYVYTEQTELLFDLIIIDLPDPKTISLARLYSKQFYLQLKKRLHPHGILVTQATSPFFAKQTFWSIHNTLIAAQFSNVAPYHVNVPSFGEWGFVMACHQQCSAPQAKPIDTRFYQQPIEPQLFLFPEDLKGSDEAISTLDNPQVLYYYLQGWKYWN</sequence>
<evidence type="ECO:0000259" key="7">
    <source>
        <dbReference type="PROSITE" id="PS51006"/>
    </source>
</evidence>
<keyword evidence="9" id="KW-1185">Reference proteome</keyword>
<feature type="transmembrane region" description="Helical" evidence="5">
    <location>
        <begin position="97"/>
        <end position="120"/>
    </location>
</feature>
<comment type="subunit">
    <text evidence="5">Homodimer or homotetramer.</text>
</comment>
<dbReference type="GO" id="GO:0010487">
    <property type="term" value="F:thermospermine synthase activity"/>
    <property type="evidence" value="ECO:0007669"/>
    <property type="project" value="UniProtKB-ARBA"/>
</dbReference>